<dbReference type="InterPro" id="IPR010730">
    <property type="entry name" value="HET"/>
</dbReference>
<dbReference type="EMBL" id="JAPDRL010000452">
    <property type="protein sequence ID" value="KAJ9652127.1"/>
    <property type="molecule type" value="Genomic_DNA"/>
</dbReference>
<accession>A0ABQ9NEF8</accession>
<name>A0ABQ9NEF8_9PEZI</name>
<dbReference type="Proteomes" id="UP001172684">
    <property type="component" value="Unassembled WGS sequence"/>
</dbReference>
<proteinExistence type="predicted"/>
<reference evidence="2" key="1">
    <citation type="submission" date="2022-10" db="EMBL/GenBank/DDBJ databases">
        <title>Culturing micro-colonial fungi from biological soil crusts in the Mojave desert and describing Neophaeococcomyces mojavensis, and introducing the new genera and species Taxawa tesnikishii.</title>
        <authorList>
            <person name="Kurbessoian T."/>
            <person name="Stajich J.E."/>
        </authorList>
    </citation>
    <scope>NUCLEOTIDE SEQUENCE</scope>
    <source>
        <strain evidence="2">TK_1</strain>
    </source>
</reference>
<dbReference type="InterPro" id="IPR052895">
    <property type="entry name" value="HetReg/Transcr_Mod"/>
</dbReference>
<organism evidence="2 3">
    <name type="scientific">Coniosporium apollinis</name>
    <dbReference type="NCBI Taxonomy" id="61459"/>
    <lineage>
        <taxon>Eukaryota</taxon>
        <taxon>Fungi</taxon>
        <taxon>Dikarya</taxon>
        <taxon>Ascomycota</taxon>
        <taxon>Pezizomycotina</taxon>
        <taxon>Dothideomycetes</taxon>
        <taxon>Dothideomycetes incertae sedis</taxon>
        <taxon>Coniosporium</taxon>
    </lineage>
</organism>
<dbReference type="PANTHER" id="PTHR24148:SF64">
    <property type="entry name" value="HETEROKARYON INCOMPATIBILITY DOMAIN-CONTAINING PROTEIN"/>
    <property type="match status" value="1"/>
</dbReference>
<comment type="caution">
    <text evidence="2">The sequence shown here is derived from an EMBL/GenBank/DDBJ whole genome shotgun (WGS) entry which is preliminary data.</text>
</comment>
<gene>
    <name evidence="2" type="ORF">H2201_009241</name>
</gene>
<protein>
    <recommendedName>
        <fullName evidence="1">Heterokaryon incompatibility domain-containing protein</fullName>
    </recommendedName>
</protein>
<evidence type="ECO:0000313" key="2">
    <source>
        <dbReference type="EMBL" id="KAJ9652127.1"/>
    </source>
</evidence>
<dbReference type="PANTHER" id="PTHR24148">
    <property type="entry name" value="ANKYRIN REPEAT DOMAIN-CONTAINING PROTEIN 39 HOMOLOG-RELATED"/>
    <property type="match status" value="1"/>
</dbReference>
<evidence type="ECO:0000259" key="1">
    <source>
        <dbReference type="Pfam" id="PF06985"/>
    </source>
</evidence>
<evidence type="ECO:0000313" key="3">
    <source>
        <dbReference type="Proteomes" id="UP001172684"/>
    </source>
</evidence>
<dbReference type="Pfam" id="PF06985">
    <property type="entry name" value="HET"/>
    <property type="match status" value="1"/>
</dbReference>
<sequence length="662" mass="74407">MATTSSSDASMEYQYKDLGSRDEIRILVLEPAAAFDNDLHARIVHRKYPIEAEDASGVNYWNAASYTWGTDPPSKILYIDSTFPQDPNGGRTVIRITPNVDAMLRHLRDGQQEHYIWVDAICLNQSNTLEKDQQVPCMAWIYRLALQVLVWLGEDDGTARIGIKLVQGLAMVSERPGFANNSAATMGLGLAMREHLGNQQPHALDRLFHRPWFGRRWILQEVALAREPIVCCGRYQLPWVKFRAGMEVISNTQSGNLLFQTQLVDDQSARAVRTLLKLNRVSGQFLDLLWNFDTSACKEKHDVIYALSGLVTNRLPAQQDQEVGSSISFSIGSDADLERFVEMASSMRGLSEEPLALNVDYGTPWYLLFTQVAAHYVRNAAFASITLHLYAFGSLHETNSDWPSWVPDWSRPRRPEPKRGMSNEVPWARFVNVVDDALHIYARRLCAARNVLTEFPATQQDFREIIRRLLQGTDNTPVPTDTEHDDGDNIRDLTISEAIVGDLLCSGLETGLCKPVVAESHEITEAWMVNNLSAHAIARAIFTPEWRAGDGGTLDGIMACLQDASLFVTDTLQLGIGLAKMKDGDQVVLIDDYYGLQDLNRQAVEERDGTELQAAAILRPVEEQQEDQSQMKENSRYVLIGPCILVRRKNEVMVEGIYIRLV</sequence>
<feature type="domain" description="Heterokaryon incompatibility" evidence="1">
    <location>
        <begin position="62"/>
        <end position="221"/>
    </location>
</feature>
<keyword evidence="3" id="KW-1185">Reference proteome</keyword>